<dbReference type="Pfam" id="PF00892">
    <property type="entry name" value="EamA"/>
    <property type="match status" value="2"/>
</dbReference>
<feature type="transmembrane region" description="Helical" evidence="6">
    <location>
        <begin position="236"/>
        <end position="253"/>
    </location>
</feature>
<feature type="transmembrane region" description="Helical" evidence="6">
    <location>
        <begin position="121"/>
        <end position="139"/>
    </location>
</feature>
<dbReference type="EMBL" id="AZQP01000040">
    <property type="protein sequence ID" value="EYE87757.1"/>
    <property type="molecule type" value="Genomic_DNA"/>
</dbReference>
<keyword evidence="9" id="KW-1185">Reference proteome</keyword>
<comment type="caution">
    <text evidence="8">The sequence shown here is derived from an EMBL/GenBank/DDBJ whole genome shotgun (WGS) entry which is preliminary data.</text>
</comment>
<evidence type="ECO:0000256" key="1">
    <source>
        <dbReference type="ARBA" id="ARBA00004141"/>
    </source>
</evidence>
<evidence type="ECO:0000256" key="6">
    <source>
        <dbReference type="SAM" id="Phobius"/>
    </source>
</evidence>
<protein>
    <submittedName>
        <fullName evidence="8">Membrane protein</fullName>
    </submittedName>
</protein>
<feature type="transmembrane region" description="Helical" evidence="6">
    <location>
        <begin position="177"/>
        <end position="199"/>
    </location>
</feature>
<dbReference type="STRING" id="1403537.Q428_11730"/>
<evidence type="ECO:0000256" key="4">
    <source>
        <dbReference type="ARBA" id="ARBA00022989"/>
    </source>
</evidence>
<dbReference type="PANTHER" id="PTHR22911:SF6">
    <property type="entry name" value="SOLUTE CARRIER FAMILY 35 MEMBER G1"/>
    <property type="match status" value="1"/>
</dbReference>
<keyword evidence="4 6" id="KW-1133">Transmembrane helix</keyword>
<dbReference type="InterPro" id="IPR000620">
    <property type="entry name" value="EamA_dom"/>
</dbReference>
<dbReference type="PANTHER" id="PTHR22911">
    <property type="entry name" value="ACYL-MALONYL CONDENSING ENZYME-RELATED"/>
    <property type="match status" value="1"/>
</dbReference>
<dbReference type="OrthoDB" id="5148831at2"/>
<organism evidence="8 9">
    <name type="scientific">Fervidicella metallireducens AeB</name>
    <dbReference type="NCBI Taxonomy" id="1403537"/>
    <lineage>
        <taxon>Bacteria</taxon>
        <taxon>Bacillati</taxon>
        <taxon>Bacillota</taxon>
        <taxon>Clostridia</taxon>
        <taxon>Eubacteriales</taxon>
        <taxon>Clostridiaceae</taxon>
        <taxon>Fervidicella</taxon>
    </lineage>
</organism>
<feature type="transmembrane region" description="Helical" evidence="6">
    <location>
        <begin position="97"/>
        <end position="114"/>
    </location>
</feature>
<evidence type="ECO:0000256" key="3">
    <source>
        <dbReference type="ARBA" id="ARBA00022692"/>
    </source>
</evidence>
<name>A0A017RSW8_9CLOT</name>
<dbReference type="GO" id="GO:0016020">
    <property type="term" value="C:membrane"/>
    <property type="evidence" value="ECO:0007669"/>
    <property type="project" value="UniProtKB-SubCell"/>
</dbReference>
<dbReference type="AlphaFoldDB" id="A0A017RSW8"/>
<keyword evidence="5 6" id="KW-0472">Membrane</keyword>
<evidence type="ECO:0000259" key="7">
    <source>
        <dbReference type="Pfam" id="PF00892"/>
    </source>
</evidence>
<sequence>MDNKRKAIILILLSSFSFAMMQTMVKLAGNLPTFEKVFVRNLISLFIAFSIIYKNKASVFGKKENQKYLLLRSILGLLGVIFYFYSINHLIMADAAMLNKLSPFFVVIFAWIFLKEKLTKRNIISLFIVIIGAMLVIKPKFSLEIIPAAAGFFAAVCAGAAYTLVRFLGNRENPSTIVFYFSLVSVIGVFPLMLLDFVFPTKMQFLYLLGIGIFAALGQFSLTFAYKYGKAAEVAIFDYTNIIFAAILGFTLWGEIPDMYSFIGGILILGTALFNYLYNSKSA</sequence>
<feature type="transmembrane region" description="Helical" evidence="6">
    <location>
        <begin position="205"/>
        <end position="224"/>
    </location>
</feature>
<reference evidence="8 9" key="1">
    <citation type="journal article" date="2014" name="Genome Announc.">
        <title>Draft Genome Sequence of Fervidicella metallireducens Strain AeBT, an Iron-Reducing Thermoanaerobe from the Great Artesian Basin.</title>
        <authorList>
            <person name="Patel B.K."/>
        </authorList>
    </citation>
    <scope>NUCLEOTIDE SEQUENCE [LARGE SCALE GENOMIC DNA]</scope>
    <source>
        <strain evidence="8 9">AeB</strain>
    </source>
</reference>
<evidence type="ECO:0000313" key="8">
    <source>
        <dbReference type="EMBL" id="EYE87757.1"/>
    </source>
</evidence>
<dbReference type="RefSeq" id="WP_035380959.1">
    <property type="nucleotide sequence ID" value="NZ_AZQP01000040.1"/>
</dbReference>
<comment type="similarity">
    <text evidence="2">Belongs to the EamA transporter family.</text>
</comment>
<evidence type="ECO:0000313" key="9">
    <source>
        <dbReference type="Proteomes" id="UP000019681"/>
    </source>
</evidence>
<feature type="transmembrane region" description="Helical" evidence="6">
    <location>
        <begin position="68"/>
        <end position="85"/>
    </location>
</feature>
<dbReference type="SUPFAM" id="SSF103481">
    <property type="entry name" value="Multidrug resistance efflux transporter EmrE"/>
    <property type="match status" value="2"/>
</dbReference>
<dbReference type="InterPro" id="IPR037185">
    <property type="entry name" value="EmrE-like"/>
</dbReference>
<dbReference type="Proteomes" id="UP000019681">
    <property type="component" value="Unassembled WGS sequence"/>
</dbReference>
<evidence type="ECO:0000256" key="5">
    <source>
        <dbReference type="ARBA" id="ARBA00023136"/>
    </source>
</evidence>
<comment type="subcellular location">
    <subcellularLocation>
        <location evidence="1">Membrane</location>
        <topology evidence="1">Multi-pass membrane protein</topology>
    </subcellularLocation>
</comment>
<accession>A0A017RSW8</accession>
<feature type="transmembrane region" description="Helical" evidence="6">
    <location>
        <begin position="259"/>
        <end position="278"/>
    </location>
</feature>
<feature type="transmembrane region" description="Helical" evidence="6">
    <location>
        <begin position="145"/>
        <end position="165"/>
    </location>
</feature>
<dbReference type="Gene3D" id="1.10.3730.20">
    <property type="match status" value="1"/>
</dbReference>
<feature type="domain" description="EamA" evidence="7">
    <location>
        <begin position="150"/>
        <end position="275"/>
    </location>
</feature>
<evidence type="ECO:0000256" key="2">
    <source>
        <dbReference type="ARBA" id="ARBA00007362"/>
    </source>
</evidence>
<feature type="transmembrane region" description="Helical" evidence="6">
    <location>
        <begin position="37"/>
        <end position="56"/>
    </location>
</feature>
<feature type="domain" description="EamA" evidence="7">
    <location>
        <begin position="6"/>
        <end position="137"/>
    </location>
</feature>
<keyword evidence="3 6" id="KW-0812">Transmembrane</keyword>
<proteinExistence type="inferred from homology"/>
<gene>
    <name evidence="8" type="ORF">Q428_11730</name>
</gene>